<proteinExistence type="predicted"/>
<dbReference type="Proteomes" id="UP000078437">
    <property type="component" value="Chromosome"/>
</dbReference>
<evidence type="ECO:0008006" key="3">
    <source>
        <dbReference type="Google" id="ProtNLM"/>
    </source>
</evidence>
<reference evidence="2" key="2">
    <citation type="submission" date="2016-01" db="EMBL/GenBank/DDBJ databases">
        <title>Complete genome sequence of Agromyces aureus AR33T and comparison with related organisms.</title>
        <authorList>
            <person name="Corretto E."/>
            <person name="Antonielli L."/>
            <person name="Sessitsch A."/>
            <person name="Brader G."/>
        </authorList>
    </citation>
    <scope>NUCLEOTIDE SEQUENCE [LARGE SCALE GENOMIC DNA]</scope>
    <source>
        <strain evidence="2">AR33</strain>
    </source>
</reference>
<evidence type="ECO:0000313" key="2">
    <source>
        <dbReference type="Proteomes" id="UP000078437"/>
    </source>
</evidence>
<name>A0A191WCI9_9MICO</name>
<dbReference type="RefSeq" id="WP_067873055.1">
    <property type="nucleotide sequence ID" value="NZ_CP013979.1"/>
</dbReference>
<keyword evidence="2" id="KW-1185">Reference proteome</keyword>
<dbReference type="KEGG" id="agy:ATC03_03280"/>
<sequence>MSTRTPEQSRKRRLITGISLASIAVLGVGAAITTAAWTDNVWFSATADTSTIELYGAVADTVPAPGDAAWEEADDQAAAIVVPADSFAGLVPQETRAVQIWLWNGSTTALSVELSALTLTGNLLFDPDETDPSTPASIGVFTDETGTTPYATTVIPANGTLGLWVVVKTPNWVSPADDAMQDVASPAVPLQFIGSTVAP</sequence>
<dbReference type="AlphaFoldDB" id="A0A191WCI9"/>
<organism evidence="1 2">
    <name type="scientific">Agromyces aureus</name>
    <dbReference type="NCBI Taxonomy" id="453304"/>
    <lineage>
        <taxon>Bacteria</taxon>
        <taxon>Bacillati</taxon>
        <taxon>Actinomycetota</taxon>
        <taxon>Actinomycetes</taxon>
        <taxon>Micrococcales</taxon>
        <taxon>Microbacteriaceae</taxon>
        <taxon>Agromyces</taxon>
    </lineage>
</organism>
<gene>
    <name evidence="1" type="ORF">ATC03_03280</name>
</gene>
<reference evidence="1 2" key="1">
    <citation type="journal article" date="2016" name="Int. J. Syst. Evol. Microbiol.">
        <title>Agromyces aureus sp. nov., isolated from the rhizosphere of Salix caprea L. grown in a heavy-metal-contaminated soil.</title>
        <authorList>
            <person name="Corretto E."/>
            <person name="Antonielli L."/>
            <person name="Sessitsch A."/>
            <person name="Compant S."/>
            <person name="Gorfer M."/>
            <person name="Kuffner M."/>
            <person name="Brader G."/>
        </authorList>
    </citation>
    <scope>NUCLEOTIDE SEQUENCE [LARGE SCALE GENOMIC DNA]</scope>
    <source>
        <strain evidence="1 2">AR33</strain>
    </source>
</reference>
<dbReference type="OrthoDB" id="5004910at2"/>
<accession>A0A191WCI9</accession>
<evidence type="ECO:0000313" key="1">
    <source>
        <dbReference type="EMBL" id="ANJ25908.1"/>
    </source>
</evidence>
<protein>
    <recommendedName>
        <fullName evidence="3">Ribosomally synthesized peptide with SipW-like signal peptide</fullName>
    </recommendedName>
</protein>
<dbReference type="STRING" id="453304.ATC03_03280"/>
<dbReference type="EMBL" id="CP013979">
    <property type="protein sequence ID" value="ANJ25908.1"/>
    <property type="molecule type" value="Genomic_DNA"/>
</dbReference>